<feature type="repeat" description="WD" evidence="4">
    <location>
        <begin position="571"/>
        <end position="596"/>
    </location>
</feature>
<sequence>PDQPRLSLSVQDQTGAGRRRSSVSPNEATGNPRRMSSFSQMLGVPGAERRRSSSLHSQGDQGQGQEQGRQHRSGSQLMASFRNIVRSSLMLKRAADAKDAGVLSKRRKSFSTTEKIEKKHPISPTADFARRRSPGQPTQGRSVLLTENWIDYLDRLGISIVLRNFLPYLDLPADRGLVIAKTQEVGTLQIDSQRDIIVGLQNSKSKMKRFRIEAQPPGSERAALSRSSTFDKGSNVRLEEQIKLTHLEQLMREFSLHRPGDILIQEGSGYFPPKEFQNTIAKVLGTTEYNEYLENLFMKLDTSCDGYVDWNEFCTYMLLLYRENDYLRTKRDIPFQVEPVIRHIVHNRQEPTTKIVAVDGPTRYVTISKEGAMSVWMPGMGYEKSYTVAGDEEDSSSQKRRFRMWVTDAVYMRNCEKIAIGSTSRDIRFYDVSTNQYFEEFHLFAMADVPYCFDYWYNEKAPNTESLLLFGVDTGAIHLMYFQKPVTQLFETPFQSEDGAQKIFMQDLPQHSKWVHHTLLADIHADIIRQVRYMPENDAIISSSASSKNSLIICDTQRLKKSYVFRIEKGVESFDHNKNLNILVTGSADHLVRVWNPYVTNKPVAILSGHATGVIGVSIHEGFMQVFSYSKDAVIKVWDIKEHTCLQTVILKFPSSLHARMPEHGQFPLHLQPSPHDALLVTCNDYVGMLKLGRVEPPSGNTMALTHDTQLCSAIYNSFFKQVVTGCDSSAIAVWDIETGNKAIVFSNAHGDEEITCLVFDESYRRLISGARNGTIKVWNFQNGHNLHKLEPVGEAEVTGILPLSDKKVILAVGWSRLITMYDDSDADNMYVTANYGWKGTQLHRDDILTIDYCPPNYIVTASFDGEIIVWDVETEKVFARLRKGQPTNIRKQLEDLQKLPNGETSSPGQGSRPNSRPNSRHRTSHKVPTGQPVPVDKVLFLRGRASVKHTEKAMLTSSEAGVIRWWNIFSHRHEMGFFYAPDAPDESVLAMCSKPNNSILITGDTQGNIKIWDIMDYCVKPQDRREKTAPPLECCWKAHDAPVVSVEYIQHTAGEFVLTASTDKTARLWTPEGHFVGTFGQSRPWNLKHPHTWAHPKTPWSTEEDPLVPTVEKPKDETKTSEAESTVDDGDNKVNGHEENGTEGDNECTDDSDTESADSLVEQQKPKPRPKSVAVLATSSSKGTDLPNANLRLKYRSQTFAFDFDRSKSFLGFKVERELERKQRDRKGRRQTYGEIEVKQTARFGKLCSPYQALTTPVFEDITLPQNLPLSQRMINRGYTSDNLTTESIRQMDFSFGGPDTPPSSQQMANAMPKKSSTGKGLEERGYQKLPPIKSGRHSQSTRGAADNHLTVKKSSAVV</sequence>
<organism evidence="7 8">
    <name type="scientific">Batillaria attramentaria</name>
    <dbReference type="NCBI Taxonomy" id="370345"/>
    <lineage>
        <taxon>Eukaryota</taxon>
        <taxon>Metazoa</taxon>
        <taxon>Spiralia</taxon>
        <taxon>Lophotrochozoa</taxon>
        <taxon>Mollusca</taxon>
        <taxon>Gastropoda</taxon>
        <taxon>Caenogastropoda</taxon>
        <taxon>Sorbeoconcha</taxon>
        <taxon>Cerithioidea</taxon>
        <taxon>Batillariidae</taxon>
        <taxon>Batillaria</taxon>
    </lineage>
</organism>
<dbReference type="Gene3D" id="2.130.10.10">
    <property type="entry name" value="YVTN repeat-like/Quinoprotein amine dehydrogenase"/>
    <property type="match status" value="3"/>
</dbReference>
<feature type="compositionally biased region" description="Polar residues" evidence="5">
    <location>
        <begin position="1"/>
        <end position="14"/>
    </location>
</feature>
<evidence type="ECO:0000256" key="2">
    <source>
        <dbReference type="ARBA" id="ARBA00022737"/>
    </source>
</evidence>
<feature type="compositionally biased region" description="Basic and acidic residues" evidence="5">
    <location>
        <begin position="1113"/>
        <end position="1123"/>
    </location>
</feature>
<feature type="repeat" description="WD" evidence="4">
    <location>
        <begin position="607"/>
        <end position="648"/>
    </location>
</feature>
<evidence type="ECO:0000313" key="7">
    <source>
        <dbReference type="EMBL" id="KAK7469672.1"/>
    </source>
</evidence>
<dbReference type="InterPro" id="IPR011047">
    <property type="entry name" value="Quinoprotein_ADH-like_sf"/>
</dbReference>
<dbReference type="InterPro" id="IPR002048">
    <property type="entry name" value="EF_hand_dom"/>
</dbReference>
<dbReference type="InterPro" id="IPR015943">
    <property type="entry name" value="WD40/YVTN_repeat-like_dom_sf"/>
</dbReference>
<feature type="region of interest" description="Disordered" evidence="5">
    <location>
        <begin position="1091"/>
        <end position="1188"/>
    </location>
</feature>
<dbReference type="InterPro" id="IPR051242">
    <property type="entry name" value="WD-EF-hand_domain"/>
</dbReference>
<dbReference type="SUPFAM" id="SSF50998">
    <property type="entry name" value="Quinoprotein alcohol dehydrogenase-like"/>
    <property type="match status" value="1"/>
</dbReference>
<dbReference type="InterPro" id="IPR018247">
    <property type="entry name" value="EF_Hand_1_Ca_BS"/>
</dbReference>
<dbReference type="PROSITE" id="PS50222">
    <property type="entry name" value="EF_HAND_2"/>
    <property type="match status" value="1"/>
</dbReference>
<feature type="repeat" description="WD" evidence="4">
    <location>
        <begin position="841"/>
        <end position="881"/>
    </location>
</feature>
<feature type="compositionally biased region" description="Acidic residues" evidence="5">
    <location>
        <begin position="1142"/>
        <end position="1157"/>
    </location>
</feature>
<gene>
    <name evidence="7" type="ORF">BaRGS_00036301</name>
</gene>
<dbReference type="SUPFAM" id="SSF47473">
    <property type="entry name" value="EF-hand"/>
    <property type="match status" value="1"/>
</dbReference>
<accession>A0ABD0JDE7</accession>
<feature type="compositionally biased region" description="Basic and acidic residues" evidence="5">
    <location>
        <begin position="1131"/>
        <end position="1141"/>
    </location>
</feature>
<dbReference type="PROSITE" id="PS00678">
    <property type="entry name" value="WD_REPEATS_1"/>
    <property type="match status" value="2"/>
</dbReference>
<keyword evidence="2" id="KW-0677">Repeat</keyword>
<keyword evidence="1 4" id="KW-0853">WD repeat</keyword>
<feature type="compositionally biased region" description="Low complexity" evidence="5">
    <location>
        <begin position="56"/>
        <end position="67"/>
    </location>
</feature>
<reference evidence="7 8" key="1">
    <citation type="journal article" date="2023" name="Sci. Data">
        <title>Genome assembly of the Korean intertidal mud-creeper Batillaria attramentaria.</title>
        <authorList>
            <person name="Patra A.K."/>
            <person name="Ho P.T."/>
            <person name="Jun S."/>
            <person name="Lee S.J."/>
            <person name="Kim Y."/>
            <person name="Won Y.J."/>
        </authorList>
    </citation>
    <scope>NUCLEOTIDE SEQUENCE [LARGE SCALE GENOMIC DNA]</scope>
    <source>
        <strain evidence="7">Wonlab-2016</strain>
    </source>
</reference>
<proteinExistence type="predicted"/>
<feature type="region of interest" description="Disordered" evidence="5">
    <location>
        <begin position="890"/>
        <end position="933"/>
    </location>
</feature>
<feature type="region of interest" description="Disordered" evidence="5">
    <location>
        <begin position="1"/>
        <end position="76"/>
    </location>
</feature>
<dbReference type="PROSITE" id="PS00018">
    <property type="entry name" value="EF_HAND_1"/>
    <property type="match status" value="1"/>
</dbReference>
<feature type="region of interest" description="Disordered" evidence="5">
    <location>
        <begin position="1298"/>
        <end position="1360"/>
    </location>
</feature>
<feature type="region of interest" description="Disordered" evidence="5">
    <location>
        <begin position="96"/>
        <end position="139"/>
    </location>
</feature>
<dbReference type="SUPFAM" id="SSF69304">
    <property type="entry name" value="Tricorn protease N-terminal domain"/>
    <property type="match status" value="1"/>
</dbReference>
<dbReference type="InterPro" id="IPR001680">
    <property type="entry name" value="WD40_rpt"/>
</dbReference>
<feature type="repeat" description="WD" evidence="4">
    <location>
        <begin position="755"/>
        <end position="789"/>
    </location>
</feature>
<dbReference type="PROSITE" id="PS50082">
    <property type="entry name" value="WD_REPEATS_2"/>
    <property type="match status" value="6"/>
</dbReference>
<dbReference type="InterPro" id="IPR019775">
    <property type="entry name" value="WD40_repeat_CS"/>
</dbReference>
<feature type="repeat" description="WD" evidence="4">
    <location>
        <begin position="982"/>
        <end position="1015"/>
    </location>
</feature>
<feature type="compositionally biased region" description="Polar residues" evidence="5">
    <location>
        <begin position="22"/>
        <end position="40"/>
    </location>
</feature>
<evidence type="ECO:0000259" key="6">
    <source>
        <dbReference type="PROSITE" id="PS50222"/>
    </source>
</evidence>
<dbReference type="SMART" id="SM00320">
    <property type="entry name" value="WD40"/>
    <property type="match status" value="10"/>
</dbReference>
<evidence type="ECO:0000313" key="8">
    <source>
        <dbReference type="Proteomes" id="UP001519460"/>
    </source>
</evidence>
<feature type="non-terminal residue" evidence="7">
    <location>
        <position position="1"/>
    </location>
</feature>
<feature type="compositionally biased region" description="Polar residues" evidence="5">
    <location>
        <begin position="1304"/>
        <end position="1320"/>
    </location>
</feature>
<dbReference type="Proteomes" id="UP001519460">
    <property type="component" value="Unassembled WGS sequence"/>
</dbReference>
<evidence type="ECO:0000256" key="4">
    <source>
        <dbReference type="PROSITE-ProRule" id="PRU00221"/>
    </source>
</evidence>
<comment type="caution">
    <text evidence="7">The sequence shown here is derived from an EMBL/GenBank/DDBJ whole genome shotgun (WGS) entry which is preliminary data.</text>
</comment>
<dbReference type="InterPro" id="IPR011992">
    <property type="entry name" value="EF-hand-dom_pair"/>
</dbReference>
<evidence type="ECO:0000256" key="5">
    <source>
        <dbReference type="SAM" id="MobiDB-lite"/>
    </source>
</evidence>
<evidence type="ECO:0000256" key="3">
    <source>
        <dbReference type="ARBA" id="ARBA00022837"/>
    </source>
</evidence>
<dbReference type="EMBL" id="JACVVK020000508">
    <property type="protein sequence ID" value="KAK7469672.1"/>
    <property type="molecule type" value="Genomic_DNA"/>
</dbReference>
<dbReference type="PROSITE" id="PS50294">
    <property type="entry name" value="WD_REPEATS_REGION"/>
    <property type="match status" value="2"/>
</dbReference>
<name>A0ABD0JDE7_9CAEN</name>
<protein>
    <recommendedName>
        <fullName evidence="6">EF-hand domain-containing protein</fullName>
    </recommendedName>
</protein>
<feature type="domain" description="EF-hand" evidence="6">
    <location>
        <begin position="288"/>
        <end position="323"/>
    </location>
</feature>
<keyword evidence="3" id="KW-0106">Calcium</keyword>
<evidence type="ECO:0000256" key="1">
    <source>
        <dbReference type="ARBA" id="ARBA00022574"/>
    </source>
</evidence>
<dbReference type="Pfam" id="PF00400">
    <property type="entry name" value="WD40"/>
    <property type="match status" value="5"/>
</dbReference>
<feature type="repeat" description="WD" evidence="4">
    <location>
        <begin position="1037"/>
        <end position="1070"/>
    </location>
</feature>
<dbReference type="Gene3D" id="1.10.238.10">
    <property type="entry name" value="EF-hand"/>
    <property type="match status" value="1"/>
</dbReference>
<keyword evidence="8" id="KW-1185">Reference proteome</keyword>
<dbReference type="PANTHER" id="PTHR44324">
    <property type="entry name" value="WD40 REPEAT DOMAIN 95"/>
    <property type="match status" value="1"/>
</dbReference>
<dbReference type="PANTHER" id="PTHR44324:SF3">
    <property type="entry name" value="WD REPEAT-CONTAINING PROTEIN 49-LIKE"/>
    <property type="match status" value="1"/>
</dbReference>